<proteinExistence type="predicted"/>
<keyword evidence="3" id="KW-1185">Reference proteome</keyword>
<organism evidence="2 3">
    <name type="scientific">Cercopithifilaria johnstoni</name>
    <dbReference type="NCBI Taxonomy" id="2874296"/>
    <lineage>
        <taxon>Eukaryota</taxon>
        <taxon>Metazoa</taxon>
        <taxon>Ecdysozoa</taxon>
        <taxon>Nematoda</taxon>
        <taxon>Chromadorea</taxon>
        <taxon>Rhabditida</taxon>
        <taxon>Spirurina</taxon>
        <taxon>Spiruromorpha</taxon>
        <taxon>Filarioidea</taxon>
        <taxon>Onchocercidae</taxon>
        <taxon>Cercopithifilaria</taxon>
    </lineage>
</organism>
<comment type="caution">
    <text evidence="2">The sequence shown here is derived from an EMBL/GenBank/DDBJ whole genome shotgun (WGS) entry which is preliminary data.</text>
</comment>
<sequence>MISEPMKHTSPEAPPGNFFCSNCHIMQFKIRILNAKLDELKAKYEASINRHTSNISKIARQNAKIDAKDVINWKTRCKHLEKKIKQLRENAINEGNALLSEIEEKENEKDELKEQLHNVEHRIAAQNAALLKNCNEGIELEAVKQGVEKRFREKLEKQKIEVENALRKKVMEKKRQSQLNTSEIIHYEARLKKSYEENTELCYRWQRDTKLLEGIKFAAKEPRNFQRCLEEKLDALMKKFRNETKNSKTKVMTYVVNNFEAAMKVILSDEPNLYYLIKSNKDLAFEGNQEINKWDFKKFISKINFLLEKFYQKQEDELANNTSQIINRVEKMKQIMKRANDSNNILTMNEFMYRISRNMLKELKDMHDKFEILNKRINGMCQKIESKNDEQEELKKLIGEENKLIKACQKIDHEQQELELKLNRAELKYERLCRQIYINSKSDTILEGSSRENIPNLSNVEG</sequence>
<accession>A0A8J2MKG6</accession>
<dbReference type="AlphaFoldDB" id="A0A8J2MKG6"/>
<evidence type="ECO:0000256" key="1">
    <source>
        <dbReference type="SAM" id="Coils"/>
    </source>
</evidence>
<reference evidence="2" key="1">
    <citation type="submission" date="2021-09" db="EMBL/GenBank/DDBJ databases">
        <authorList>
            <consortium name="Pathogen Informatics"/>
        </authorList>
    </citation>
    <scope>NUCLEOTIDE SEQUENCE</scope>
</reference>
<evidence type="ECO:0000313" key="2">
    <source>
        <dbReference type="EMBL" id="CAG9531680.1"/>
    </source>
</evidence>
<dbReference type="OrthoDB" id="5870321at2759"/>
<dbReference type="Proteomes" id="UP000746747">
    <property type="component" value="Unassembled WGS sequence"/>
</dbReference>
<protein>
    <submittedName>
        <fullName evidence="2">Uncharacterized protein</fullName>
    </submittedName>
</protein>
<feature type="coiled-coil region" evidence="1">
    <location>
        <begin position="30"/>
        <end position="175"/>
    </location>
</feature>
<keyword evidence="1" id="KW-0175">Coiled coil</keyword>
<dbReference type="EMBL" id="CAKAEH010000689">
    <property type="protein sequence ID" value="CAG9531680.1"/>
    <property type="molecule type" value="Genomic_DNA"/>
</dbReference>
<gene>
    <name evidence="2" type="ORF">CJOHNSTONI_LOCUS2057</name>
</gene>
<evidence type="ECO:0000313" key="3">
    <source>
        <dbReference type="Proteomes" id="UP000746747"/>
    </source>
</evidence>
<feature type="coiled-coil region" evidence="1">
    <location>
        <begin position="387"/>
        <end position="435"/>
    </location>
</feature>
<name>A0A8J2MKG6_9BILA</name>